<comment type="caution">
    <text evidence="1">The sequence shown here is derived from an EMBL/GenBank/DDBJ whole genome shotgun (WGS) entry which is preliminary data.</text>
</comment>
<sequence length="63" mass="6944">MLYNAGYHSLRDIASAKPKDLLSSVAHLPHRTAVQIIDSAKMLLIERAETLQGEAEQMLLGLN</sequence>
<dbReference type="GO" id="GO:0004386">
    <property type="term" value="F:helicase activity"/>
    <property type="evidence" value="ECO:0007669"/>
    <property type="project" value="UniProtKB-KW"/>
</dbReference>
<dbReference type="Gene3D" id="1.10.150.20">
    <property type="entry name" value="5' to 3' exonuclease, C-terminal subdomain"/>
    <property type="match status" value="1"/>
</dbReference>
<gene>
    <name evidence="1" type="primary">Helq-L1</name>
    <name evidence="1" type="ORF">Hamer_G025162</name>
</gene>
<keyword evidence="1" id="KW-0347">Helicase</keyword>
<organism evidence="1 2">
    <name type="scientific">Homarus americanus</name>
    <name type="common">American lobster</name>
    <dbReference type="NCBI Taxonomy" id="6706"/>
    <lineage>
        <taxon>Eukaryota</taxon>
        <taxon>Metazoa</taxon>
        <taxon>Ecdysozoa</taxon>
        <taxon>Arthropoda</taxon>
        <taxon>Crustacea</taxon>
        <taxon>Multicrustacea</taxon>
        <taxon>Malacostraca</taxon>
        <taxon>Eumalacostraca</taxon>
        <taxon>Eucarida</taxon>
        <taxon>Decapoda</taxon>
        <taxon>Pleocyemata</taxon>
        <taxon>Astacidea</taxon>
        <taxon>Nephropoidea</taxon>
        <taxon>Nephropidae</taxon>
        <taxon>Homarus</taxon>
    </lineage>
</organism>
<evidence type="ECO:0000313" key="2">
    <source>
        <dbReference type="Proteomes" id="UP000747542"/>
    </source>
</evidence>
<keyword evidence="1" id="KW-0067">ATP-binding</keyword>
<dbReference type="AlphaFoldDB" id="A0A8J5T117"/>
<dbReference type="FunFam" id="1.10.150.20:FF:000058">
    <property type="entry name" value="Helicase, POLQ like"/>
    <property type="match status" value="1"/>
</dbReference>
<dbReference type="Proteomes" id="UP000747542">
    <property type="component" value="Unassembled WGS sequence"/>
</dbReference>
<dbReference type="SUPFAM" id="SSF158702">
    <property type="entry name" value="Sec63 N-terminal domain-like"/>
    <property type="match status" value="1"/>
</dbReference>
<protein>
    <submittedName>
        <fullName evidence="1">Helicase POLQ-like 1</fullName>
    </submittedName>
</protein>
<name>A0A8J5T117_HOMAM</name>
<proteinExistence type="predicted"/>
<keyword evidence="2" id="KW-1185">Reference proteome</keyword>
<dbReference type="EMBL" id="JAHLQT010011871">
    <property type="protein sequence ID" value="KAG7171706.1"/>
    <property type="molecule type" value="Genomic_DNA"/>
</dbReference>
<accession>A0A8J5T117</accession>
<reference evidence="1" key="1">
    <citation type="journal article" date="2021" name="Sci. Adv.">
        <title>The American lobster genome reveals insights on longevity, neural, and immune adaptations.</title>
        <authorList>
            <person name="Polinski J.M."/>
            <person name="Zimin A.V."/>
            <person name="Clark K.F."/>
            <person name="Kohn A.B."/>
            <person name="Sadowski N."/>
            <person name="Timp W."/>
            <person name="Ptitsyn A."/>
            <person name="Khanna P."/>
            <person name="Romanova D.Y."/>
            <person name="Williams P."/>
            <person name="Greenwood S.J."/>
            <person name="Moroz L.L."/>
            <person name="Walt D.R."/>
            <person name="Bodnar A.G."/>
        </authorList>
    </citation>
    <scope>NUCLEOTIDE SEQUENCE</scope>
    <source>
        <strain evidence="1">GMGI-L3</strain>
    </source>
</reference>
<keyword evidence="1" id="KW-0547">Nucleotide-binding</keyword>
<evidence type="ECO:0000313" key="1">
    <source>
        <dbReference type="EMBL" id="KAG7171706.1"/>
    </source>
</evidence>
<keyword evidence="1" id="KW-0378">Hydrolase</keyword>